<proteinExistence type="predicted"/>
<evidence type="ECO:0000313" key="1">
    <source>
        <dbReference type="EMBL" id="MBS3651577.1"/>
    </source>
</evidence>
<name>A0A942E260_9HYPH</name>
<keyword evidence="2" id="KW-1185">Reference proteome</keyword>
<sequence>MPGKGGSAVPLIREAIAKGELLRARATVTAADIEVAEPYLREASQKCACLTRAWTRSRDWSGLTIVANHLAKHW</sequence>
<evidence type="ECO:0000313" key="2">
    <source>
        <dbReference type="Proteomes" id="UP000680348"/>
    </source>
</evidence>
<organism evidence="1 2">
    <name type="scientific">Pseudaminobacter soli</name>
    <name type="common">ex Zhang et al. 2022</name>
    <dbReference type="NCBI Taxonomy" id="2831468"/>
    <lineage>
        <taxon>Bacteria</taxon>
        <taxon>Pseudomonadati</taxon>
        <taxon>Pseudomonadota</taxon>
        <taxon>Alphaproteobacteria</taxon>
        <taxon>Hyphomicrobiales</taxon>
        <taxon>Phyllobacteriaceae</taxon>
        <taxon>Pseudaminobacter</taxon>
    </lineage>
</organism>
<dbReference type="Proteomes" id="UP000680348">
    <property type="component" value="Unassembled WGS sequence"/>
</dbReference>
<protein>
    <submittedName>
        <fullName evidence="1">Uncharacterized protein</fullName>
    </submittedName>
</protein>
<accession>A0A942E260</accession>
<reference evidence="1" key="1">
    <citation type="submission" date="2021-04" db="EMBL/GenBank/DDBJ databases">
        <title>Pseudaminobacter soli sp. nov., isolated from paddy soil contaminated by heavy metals.</title>
        <authorList>
            <person name="Zhang K."/>
        </authorList>
    </citation>
    <scope>NUCLEOTIDE SEQUENCE</scope>
    <source>
        <strain evidence="1">19-2017</strain>
    </source>
</reference>
<dbReference type="RefSeq" id="WP_188257126.1">
    <property type="nucleotide sequence ID" value="NZ_JABVCF010000014.1"/>
</dbReference>
<dbReference type="EMBL" id="JAGWCR010000014">
    <property type="protein sequence ID" value="MBS3651577.1"/>
    <property type="molecule type" value="Genomic_DNA"/>
</dbReference>
<comment type="caution">
    <text evidence="1">The sequence shown here is derived from an EMBL/GenBank/DDBJ whole genome shotgun (WGS) entry which is preliminary data.</text>
</comment>
<dbReference type="AlphaFoldDB" id="A0A942E260"/>
<gene>
    <name evidence="1" type="ORF">KEU06_23445</name>
</gene>